<keyword evidence="7 10" id="KW-0106">Calcium</keyword>
<dbReference type="InterPro" id="IPR012334">
    <property type="entry name" value="Pectin_lyas_fold"/>
</dbReference>
<feature type="chain" id="PRO_5041782993" description="Pectate lyase" evidence="10">
    <location>
        <begin position="22"/>
        <end position="246"/>
    </location>
</feature>
<evidence type="ECO:0000313" key="12">
    <source>
        <dbReference type="Proteomes" id="UP001212841"/>
    </source>
</evidence>
<accession>A0AAD5SL47</accession>
<dbReference type="GO" id="GO:0030570">
    <property type="term" value="F:pectate lyase activity"/>
    <property type="evidence" value="ECO:0007669"/>
    <property type="project" value="UniProtKB-UniRule"/>
</dbReference>
<evidence type="ECO:0000256" key="2">
    <source>
        <dbReference type="ARBA" id="ARBA00001913"/>
    </source>
</evidence>
<name>A0AAD5SL47_9FUNG</name>
<dbReference type="Proteomes" id="UP001212841">
    <property type="component" value="Unassembled WGS sequence"/>
</dbReference>
<dbReference type="PANTHER" id="PTHR33407">
    <property type="entry name" value="PECTATE LYASE F-RELATED"/>
    <property type="match status" value="1"/>
</dbReference>
<comment type="similarity">
    <text evidence="4 10">Belongs to the polysaccharide lyase 3 family.</text>
</comment>
<dbReference type="Pfam" id="PF03211">
    <property type="entry name" value="Pectate_lyase"/>
    <property type="match status" value="1"/>
</dbReference>
<evidence type="ECO:0000313" key="11">
    <source>
        <dbReference type="EMBL" id="KAJ3055946.1"/>
    </source>
</evidence>
<dbReference type="GO" id="GO:0045490">
    <property type="term" value="P:pectin catabolic process"/>
    <property type="evidence" value="ECO:0007669"/>
    <property type="project" value="TreeGrafter"/>
</dbReference>
<keyword evidence="5 10" id="KW-0964">Secreted</keyword>
<dbReference type="EC" id="4.2.2.2" evidence="10"/>
<evidence type="ECO:0000256" key="9">
    <source>
        <dbReference type="ARBA" id="ARBA00025679"/>
    </source>
</evidence>
<organism evidence="11 12">
    <name type="scientific">Rhizophlyctis rosea</name>
    <dbReference type="NCBI Taxonomy" id="64517"/>
    <lineage>
        <taxon>Eukaryota</taxon>
        <taxon>Fungi</taxon>
        <taxon>Fungi incertae sedis</taxon>
        <taxon>Chytridiomycota</taxon>
        <taxon>Chytridiomycota incertae sedis</taxon>
        <taxon>Chytridiomycetes</taxon>
        <taxon>Rhizophlyctidales</taxon>
        <taxon>Rhizophlyctidaceae</taxon>
        <taxon>Rhizophlyctis</taxon>
    </lineage>
</organism>
<keyword evidence="8 10" id="KW-0456">Lyase</keyword>
<evidence type="ECO:0000256" key="4">
    <source>
        <dbReference type="ARBA" id="ARBA00006463"/>
    </source>
</evidence>
<evidence type="ECO:0000256" key="8">
    <source>
        <dbReference type="ARBA" id="ARBA00023239"/>
    </source>
</evidence>
<evidence type="ECO:0000256" key="3">
    <source>
        <dbReference type="ARBA" id="ARBA00004613"/>
    </source>
</evidence>
<dbReference type="SUPFAM" id="SSF51126">
    <property type="entry name" value="Pectin lyase-like"/>
    <property type="match status" value="1"/>
</dbReference>
<comment type="function">
    <text evidence="9 10">Pectinolytic enzyme consist of four classes of enzymes: pectin lyase, polygalacturonase, pectin methylesterase and rhamnogalacturonase. Among pectinolytic enzymes, pectin lyase is the most important in depolymerization of pectin, since it cleaves internal glycosidic bonds of highly methylated pectins. Favors pectate, the anion, over pectin, the methyl ester.</text>
</comment>
<dbReference type="PANTHER" id="PTHR33407:SF9">
    <property type="entry name" value="PECTATE LYASE F-RELATED"/>
    <property type="match status" value="1"/>
</dbReference>
<sequence length="246" mass="25503">MRTTLLASSAVAVMMAKVVHGAAQTSFPSATGTVVSADPISVTGSFDGGMKRYNRPSGYCQGQSEGTDKDTIFLLQDGASLSNVIIGADQGEGVYCLGSCTVTNVWWEDVCEDALSIKGSGTVKVIGGGARGAEDKVFQHNGDATFSVSDFYVENFGKLYRSCGNCSKQYARKSSFSNIIAVKGKVIAGINPNLGDSATFSNIAVNSVKDVCVKYKGVTTGEPSSVGSGPGGGMHPCYFMFDTAGA</sequence>
<dbReference type="AlphaFoldDB" id="A0AAD5SL47"/>
<dbReference type="Gene3D" id="2.160.20.10">
    <property type="entry name" value="Single-stranded right-handed beta-helix, Pectin lyase-like"/>
    <property type="match status" value="1"/>
</dbReference>
<keyword evidence="6 10" id="KW-0732">Signal</keyword>
<comment type="cofactor">
    <cofactor evidence="2 10">
        <name>Ca(2+)</name>
        <dbReference type="ChEBI" id="CHEBI:29108"/>
    </cofactor>
</comment>
<comment type="subcellular location">
    <subcellularLocation>
        <location evidence="3 10">Secreted</location>
    </subcellularLocation>
</comment>
<proteinExistence type="inferred from homology"/>
<evidence type="ECO:0000256" key="6">
    <source>
        <dbReference type="ARBA" id="ARBA00022729"/>
    </source>
</evidence>
<feature type="signal peptide" evidence="10">
    <location>
        <begin position="1"/>
        <end position="21"/>
    </location>
</feature>
<comment type="caution">
    <text evidence="11">The sequence shown here is derived from an EMBL/GenBank/DDBJ whole genome shotgun (WGS) entry which is preliminary data.</text>
</comment>
<dbReference type="GO" id="GO:0005576">
    <property type="term" value="C:extracellular region"/>
    <property type="evidence" value="ECO:0007669"/>
    <property type="project" value="UniProtKB-SubCell"/>
</dbReference>
<protein>
    <recommendedName>
        <fullName evidence="10">Pectate lyase</fullName>
        <ecNumber evidence="10">4.2.2.2</ecNumber>
    </recommendedName>
</protein>
<evidence type="ECO:0000256" key="7">
    <source>
        <dbReference type="ARBA" id="ARBA00022837"/>
    </source>
</evidence>
<comment type="catalytic activity">
    <reaction evidence="1 10">
        <text>Eliminative cleavage of (1-&gt;4)-alpha-D-galacturonan to give oligosaccharides with 4-deoxy-alpha-D-galact-4-enuronosyl groups at their non-reducing ends.</text>
        <dbReference type="EC" id="4.2.2.2"/>
    </reaction>
</comment>
<evidence type="ECO:0000256" key="5">
    <source>
        <dbReference type="ARBA" id="ARBA00022525"/>
    </source>
</evidence>
<reference evidence="11" key="1">
    <citation type="submission" date="2020-05" db="EMBL/GenBank/DDBJ databases">
        <title>Phylogenomic resolution of chytrid fungi.</title>
        <authorList>
            <person name="Stajich J.E."/>
            <person name="Amses K."/>
            <person name="Simmons R."/>
            <person name="Seto K."/>
            <person name="Myers J."/>
            <person name="Bonds A."/>
            <person name="Quandt C.A."/>
            <person name="Barry K."/>
            <person name="Liu P."/>
            <person name="Grigoriev I."/>
            <person name="Longcore J.E."/>
            <person name="James T.Y."/>
        </authorList>
    </citation>
    <scope>NUCLEOTIDE SEQUENCE</scope>
    <source>
        <strain evidence="11">JEL0318</strain>
    </source>
</reference>
<dbReference type="EMBL" id="JADGJD010000052">
    <property type="protein sequence ID" value="KAJ3055946.1"/>
    <property type="molecule type" value="Genomic_DNA"/>
</dbReference>
<evidence type="ECO:0000256" key="1">
    <source>
        <dbReference type="ARBA" id="ARBA00000695"/>
    </source>
</evidence>
<gene>
    <name evidence="11" type="ORF">HK097_008655</name>
</gene>
<dbReference type="InterPro" id="IPR004898">
    <property type="entry name" value="Pectate_lyase_PlyH/PlyE-like"/>
</dbReference>
<keyword evidence="12" id="KW-1185">Reference proteome</keyword>
<dbReference type="InterPro" id="IPR011050">
    <property type="entry name" value="Pectin_lyase_fold/virulence"/>
</dbReference>
<evidence type="ECO:0000256" key="10">
    <source>
        <dbReference type="RuleBase" id="RU367009"/>
    </source>
</evidence>